<evidence type="ECO:0000256" key="3">
    <source>
        <dbReference type="PIRSR" id="PIRSR617939-2"/>
    </source>
</evidence>
<dbReference type="InterPro" id="IPR036568">
    <property type="entry name" value="GGCT-like_sf"/>
</dbReference>
<dbReference type="PANTHER" id="PTHR12935:SF0">
    <property type="entry name" value="GAMMA-GLUTAMYLCYCLOTRANSFERASE"/>
    <property type="match status" value="1"/>
</dbReference>
<feature type="domain" description="Gamma-glutamylcyclotransferase AIG2-like" evidence="4">
    <location>
        <begin position="248"/>
        <end position="367"/>
    </location>
</feature>
<dbReference type="Gene3D" id="3.10.490.10">
    <property type="entry name" value="Gamma-glutamyl cyclotransferase-like"/>
    <property type="match status" value="2"/>
</dbReference>
<feature type="domain" description="Gamma-glutamylcyclotransferase AIG2-like" evidence="4">
    <location>
        <begin position="88"/>
        <end position="214"/>
    </location>
</feature>
<comment type="caution">
    <text evidence="5">The sequence shown here is derived from an EMBL/GenBank/DDBJ whole genome shotgun (WGS) entry which is preliminary data.</text>
</comment>
<feature type="binding site" evidence="3">
    <location>
        <position position="214"/>
    </location>
    <ligand>
        <name>substrate</name>
    </ligand>
</feature>
<dbReference type="PANTHER" id="PTHR12935">
    <property type="entry name" value="GAMMA-GLUTAMYLCYCLOTRANSFERASE"/>
    <property type="match status" value="1"/>
</dbReference>
<evidence type="ECO:0000313" key="5">
    <source>
        <dbReference type="EMBL" id="PQJ96627.1"/>
    </source>
</evidence>
<reference evidence="5 6" key="1">
    <citation type="submission" date="2018-01" db="EMBL/GenBank/DDBJ databases">
        <title>The complete genome sequence of Chromatium okenii LaCa, a purple sulfur bacterium with a turbulent life.</title>
        <authorList>
            <person name="Luedin S.M."/>
            <person name="Liechti N."/>
            <person name="Storelli N."/>
            <person name="Danza F."/>
            <person name="Wittwer M."/>
            <person name="Pothier J.F."/>
            <person name="Tonolla M.A."/>
        </authorList>
    </citation>
    <scope>NUCLEOTIDE SEQUENCE [LARGE SCALE GENOMIC DNA]</scope>
    <source>
        <strain evidence="5 6">LaCa</strain>
    </source>
</reference>
<accession>A0A2S7XSB1</accession>
<feature type="binding site" evidence="3">
    <location>
        <begin position="88"/>
        <end position="93"/>
    </location>
    <ligand>
        <name>substrate</name>
    </ligand>
</feature>
<feature type="active site" description="Proton acceptor" evidence="2">
    <location>
        <position position="170"/>
    </location>
</feature>
<evidence type="ECO:0000256" key="2">
    <source>
        <dbReference type="PIRSR" id="PIRSR617939-1"/>
    </source>
</evidence>
<dbReference type="CDD" id="cd06661">
    <property type="entry name" value="GGCT_like"/>
    <property type="match status" value="2"/>
</dbReference>
<dbReference type="SUPFAM" id="SSF110857">
    <property type="entry name" value="Gamma-glutamyl cyclotransferase-like"/>
    <property type="match status" value="2"/>
</dbReference>
<evidence type="ECO:0000259" key="4">
    <source>
        <dbReference type="Pfam" id="PF06094"/>
    </source>
</evidence>
<name>A0A2S7XSB1_9GAMM</name>
<dbReference type="Proteomes" id="UP000239936">
    <property type="component" value="Unassembled WGS sequence"/>
</dbReference>
<dbReference type="GO" id="GO:0003839">
    <property type="term" value="F:gamma-glutamylcyclotransferase activity"/>
    <property type="evidence" value="ECO:0007669"/>
    <property type="project" value="InterPro"/>
</dbReference>
<dbReference type="AlphaFoldDB" id="A0A2S7XSB1"/>
<dbReference type="Pfam" id="PF06094">
    <property type="entry name" value="GGACT"/>
    <property type="match status" value="2"/>
</dbReference>
<organism evidence="5 6">
    <name type="scientific">Chromatium okenii</name>
    <dbReference type="NCBI Taxonomy" id="61644"/>
    <lineage>
        <taxon>Bacteria</taxon>
        <taxon>Pseudomonadati</taxon>
        <taxon>Pseudomonadota</taxon>
        <taxon>Gammaproteobacteria</taxon>
        <taxon>Chromatiales</taxon>
        <taxon>Chromatiaceae</taxon>
        <taxon>Chromatium</taxon>
    </lineage>
</organism>
<evidence type="ECO:0000313" key="6">
    <source>
        <dbReference type="Proteomes" id="UP000239936"/>
    </source>
</evidence>
<sequence>MPSVLPTCVNWLALKNCRANWHYSYYVILLCSINWKSWRRGQFKRKFALLAGGASKINGMQHRVLAAISQSITMNVNGDDEMTTDTLYFAYGSNLNSNDWQSFCQNYGFPTDVLEPVSPAWLPDYRPIYHYYSGTRQGGALDVIHSLGQITPGMLFRVHGDAWAALDAKEGAPNYYEQRDVTVLNIAGETIPAVTYCVVPEKRQNEFVQPTDDYMQIVNTGLLAWNLPTTVHTQAAHDESLTFSVQHVFAYGLLQAEYDLGQSLTGIAQRQPARIHGQIFDLGSYPGWQPSTGINDWVHGELLTLHQPNASLQRIDQIEGCSDYSEDALYHRVLVTATTDSGEKVLAWCYRYAHAIEGQPIEEGCWRVS</sequence>
<keyword evidence="1" id="KW-0456">Lyase</keyword>
<dbReference type="InterPro" id="IPR017939">
    <property type="entry name" value="G-Glutamylcylcotransferase"/>
</dbReference>
<gene>
    <name evidence="5" type="ORF">CXB77_07475</name>
</gene>
<keyword evidence="6" id="KW-1185">Reference proteome</keyword>
<protein>
    <recommendedName>
        <fullName evidence="4">Gamma-glutamylcyclotransferase AIG2-like domain-containing protein</fullName>
    </recommendedName>
</protein>
<dbReference type="OrthoDB" id="482277at2"/>
<dbReference type="EMBL" id="PPGH01000034">
    <property type="protein sequence ID" value="PQJ96627.1"/>
    <property type="molecule type" value="Genomic_DNA"/>
</dbReference>
<dbReference type="InterPro" id="IPR013024">
    <property type="entry name" value="GGCT-like"/>
</dbReference>
<evidence type="ECO:0000256" key="1">
    <source>
        <dbReference type="ARBA" id="ARBA00023239"/>
    </source>
</evidence>
<dbReference type="InterPro" id="IPR009288">
    <property type="entry name" value="AIG2-like_dom"/>
</dbReference>
<proteinExistence type="predicted"/>